<dbReference type="PANTHER" id="PTHR10796:SF92">
    <property type="entry name" value="PATCHED-RELATED, ISOFORM A"/>
    <property type="match status" value="1"/>
</dbReference>
<feature type="transmembrane region" description="Helical" evidence="2">
    <location>
        <begin position="365"/>
        <end position="385"/>
    </location>
</feature>
<evidence type="ECO:0000256" key="2">
    <source>
        <dbReference type="SAM" id="Phobius"/>
    </source>
</evidence>
<dbReference type="InterPro" id="IPR053958">
    <property type="entry name" value="HMGCR/SNAP/NPC1-like_SSD"/>
</dbReference>
<comment type="similarity">
    <text evidence="1">Belongs to the patched family.</text>
</comment>
<protein>
    <recommendedName>
        <fullName evidence="3">SSD domain-containing protein</fullName>
    </recommendedName>
</protein>
<dbReference type="EMBL" id="CAJPWZ010003321">
    <property type="protein sequence ID" value="CAG2257147.1"/>
    <property type="molecule type" value="Genomic_DNA"/>
</dbReference>
<feature type="transmembrane region" description="Helical" evidence="2">
    <location>
        <begin position="261"/>
        <end position="282"/>
    </location>
</feature>
<dbReference type="PANTHER" id="PTHR10796">
    <property type="entry name" value="PATCHED-RELATED"/>
    <property type="match status" value="1"/>
</dbReference>
<reference evidence="4" key="1">
    <citation type="submission" date="2021-03" db="EMBL/GenBank/DDBJ databases">
        <authorList>
            <person name="Bekaert M."/>
        </authorList>
    </citation>
    <scope>NUCLEOTIDE SEQUENCE</scope>
</reference>
<dbReference type="SUPFAM" id="SSF82866">
    <property type="entry name" value="Multidrug efflux transporter AcrB transmembrane domain"/>
    <property type="match status" value="1"/>
</dbReference>
<comment type="caution">
    <text evidence="4">The sequence shown here is derived from an EMBL/GenBank/DDBJ whole genome shotgun (WGS) entry which is preliminary data.</text>
</comment>
<gene>
    <name evidence="4" type="ORF">MEDL_68482</name>
</gene>
<evidence type="ECO:0000313" key="4">
    <source>
        <dbReference type="EMBL" id="CAG2257147.1"/>
    </source>
</evidence>
<dbReference type="PROSITE" id="PS50156">
    <property type="entry name" value="SSD"/>
    <property type="match status" value="1"/>
</dbReference>
<keyword evidence="5" id="KW-1185">Reference proteome</keyword>
<proteinExistence type="inferred from homology"/>
<organism evidence="4 5">
    <name type="scientific">Mytilus edulis</name>
    <name type="common">Blue mussel</name>
    <dbReference type="NCBI Taxonomy" id="6550"/>
    <lineage>
        <taxon>Eukaryota</taxon>
        <taxon>Metazoa</taxon>
        <taxon>Spiralia</taxon>
        <taxon>Lophotrochozoa</taxon>
        <taxon>Mollusca</taxon>
        <taxon>Bivalvia</taxon>
        <taxon>Autobranchia</taxon>
        <taxon>Pteriomorphia</taxon>
        <taxon>Mytilida</taxon>
        <taxon>Mytiloidea</taxon>
        <taxon>Mytilidae</taxon>
        <taxon>Mytilinae</taxon>
        <taxon>Mytilus</taxon>
    </lineage>
</organism>
<accession>A0A8S3VP81</accession>
<dbReference type="Proteomes" id="UP000683360">
    <property type="component" value="Unassembled WGS sequence"/>
</dbReference>
<dbReference type="Gene3D" id="1.20.1640.10">
    <property type="entry name" value="Multidrug efflux transporter AcrB transmembrane domain"/>
    <property type="match status" value="1"/>
</dbReference>
<keyword evidence="2" id="KW-1133">Transmembrane helix</keyword>
<dbReference type="Pfam" id="PF12349">
    <property type="entry name" value="Sterol-sensing"/>
    <property type="match status" value="1"/>
</dbReference>
<name>A0A8S3VP81_MYTED</name>
<evidence type="ECO:0000256" key="1">
    <source>
        <dbReference type="ARBA" id="ARBA00005585"/>
    </source>
</evidence>
<sequence length="487" mass="53972">MGCLSCYDKIDRVTGRLFGQYGAFVARNPWTLIAISLIGNVLLGLGVTRIEIEDDIELLYTPYNSQSSQDRTKVQTLFGDVSAKNFYPQSQTGTGSHGDIIFQSTDGCIISLSHISHIKTMYDKVLNITFADKNNNKLRYSDVCAKRNGYCFVTGDIIFTPSFKLSILSNNITYPLFENVSVKEIFGNVEVENGTLHNATLIKLRFNLREDAKSIENVKLWMKSFLAQMKTMPASRSKTEIIFAHSNSLSDEISSNLDDDILLFALTFVFIILYASFATANWKCISDKQNLAKAGVLATLLSILGSIGLVSSCHVKFVTIVGVMPFLILGIGVDDMFVLLSGLAETYDESPKMEIEERISNVMKSSGVGITITTLTDIIAFFVGTSSSFLSVKNFCIFTGAAVLLCYLNYVTLFMACMTLHEQRVAEGKHCCSNKKVKIEKEEIDKGKSIMCSGAKPMCREDIEGPMEKYPQKFIAKIVLMKPAKVV</sequence>
<feature type="transmembrane region" description="Helical" evidence="2">
    <location>
        <begin position="397"/>
        <end position="420"/>
    </location>
</feature>
<dbReference type="OrthoDB" id="6510177at2759"/>
<keyword evidence="2" id="KW-0812">Transmembrane</keyword>
<dbReference type="GO" id="GO:0016020">
    <property type="term" value="C:membrane"/>
    <property type="evidence" value="ECO:0007669"/>
    <property type="project" value="TreeGrafter"/>
</dbReference>
<dbReference type="InterPro" id="IPR000731">
    <property type="entry name" value="SSD"/>
</dbReference>
<feature type="transmembrane region" description="Helical" evidence="2">
    <location>
        <begin position="294"/>
        <end position="311"/>
    </location>
</feature>
<feature type="transmembrane region" description="Helical" evidence="2">
    <location>
        <begin position="317"/>
        <end position="344"/>
    </location>
</feature>
<dbReference type="AlphaFoldDB" id="A0A8S3VP81"/>
<dbReference type="InterPro" id="IPR051697">
    <property type="entry name" value="Patched_domain-protein"/>
</dbReference>
<evidence type="ECO:0000259" key="3">
    <source>
        <dbReference type="PROSITE" id="PS50156"/>
    </source>
</evidence>
<feature type="domain" description="SSD" evidence="3">
    <location>
        <begin position="260"/>
        <end position="420"/>
    </location>
</feature>
<keyword evidence="2" id="KW-0472">Membrane</keyword>
<evidence type="ECO:0000313" key="5">
    <source>
        <dbReference type="Proteomes" id="UP000683360"/>
    </source>
</evidence>